<reference evidence="1 2" key="1">
    <citation type="journal article" date="2014" name="Agronomy (Basel)">
        <title>A Draft Genome Sequence for Ensete ventricosum, the Drought-Tolerant Tree Against Hunger.</title>
        <authorList>
            <person name="Harrison J."/>
            <person name="Moore K.A."/>
            <person name="Paszkiewicz K."/>
            <person name="Jones T."/>
            <person name="Grant M."/>
            <person name="Ambacheew D."/>
            <person name="Muzemil S."/>
            <person name="Studholme D.J."/>
        </authorList>
    </citation>
    <scope>NUCLEOTIDE SEQUENCE [LARGE SCALE GENOMIC DNA]</scope>
</reference>
<evidence type="ECO:0000313" key="1">
    <source>
        <dbReference type="EMBL" id="RRT32323.1"/>
    </source>
</evidence>
<comment type="caution">
    <text evidence="1">The sequence shown here is derived from an EMBL/GenBank/DDBJ whole genome shotgun (WGS) entry which is preliminary data.</text>
</comment>
<evidence type="ECO:0000313" key="2">
    <source>
        <dbReference type="Proteomes" id="UP000287651"/>
    </source>
</evidence>
<sequence length="77" mass="8199">MARPLVGVAIHDQVGCRGRRLQPRLPARGLLDAHMRPPARAAATHGHGRLATVFPWQGGCRWARATIANVGATTAAQ</sequence>
<dbReference type="Proteomes" id="UP000287651">
    <property type="component" value="Unassembled WGS sequence"/>
</dbReference>
<proteinExistence type="predicted"/>
<name>A0A426WYE5_ENSVE</name>
<protein>
    <submittedName>
        <fullName evidence="1">Uncharacterized protein</fullName>
    </submittedName>
</protein>
<gene>
    <name evidence="1" type="ORF">B296_00037025</name>
</gene>
<accession>A0A426WYE5</accession>
<organism evidence="1 2">
    <name type="scientific">Ensete ventricosum</name>
    <name type="common">Abyssinian banana</name>
    <name type="synonym">Musa ensete</name>
    <dbReference type="NCBI Taxonomy" id="4639"/>
    <lineage>
        <taxon>Eukaryota</taxon>
        <taxon>Viridiplantae</taxon>
        <taxon>Streptophyta</taxon>
        <taxon>Embryophyta</taxon>
        <taxon>Tracheophyta</taxon>
        <taxon>Spermatophyta</taxon>
        <taxon>Magnoliopsida</taxon>
        <taxon>Liliopsida</taxon>
        <taxon>Zingiberales</taxon>
        <taxon>Musaceae</taxon>
        <taxon>Ensete</taxon>
    </lineage>
</organism>
<dbReference type="EMBL" id="AMZH03032601">
    <property type="protein sequence ID" value="RRT32323.1"/>
    <property type="molecule type" value="Genomic_DNA"/>
</dbReference>
<dbReference type="AlphaFoldDB" id="A0A426WYE5"/>